<dbReference type="EMBL" id="JACVFC010000003">
    <property type="protein sequence ID" value="MBC9932922.1"/>
    <property type="molecule type" value="Genomic_DNA"/>
</dbReference>
<keyword evidence="3" id="KW-1185">Reference proteome</keyword>
<feature type="transmembrane region" description="Helical" evidence="1">
    <location>
        <begin position="227"/>
        <end position="253"/>
    </location>
</feature>
<sequence>MGNRTYLTIRTAPAQREVLFEGNNSLACFWLLLLNRKDIEQVRPAFLSLYAAGADDADDVMEDTYVDTDIRIPLTEALNNAAAHRSYVERVYPALLPLYDDWRAYLATIPSHDKMLYIDLEEFSSFFSDANQFIDELLDFYNHVSQHKAYFKPAISDTTGWEAVGRKTFYDYSGSYRNTPEIVAYEKGTHPTRPLSLGYKILLGCWVVFSLALLAGSFYILGHFHSVWAQAGMAVVLLLPVLTVAVVGLGYIYNKGTAA</sequence>
<dbReference type="RefSeq" id="WP_188090050.1">
    <property type="nucleotide sequence ID" value="NZ_JACVFC010000003.1"/>
</dbReference>
<reference evidence="2 3" key="1">
    <citation type="submission" date="2020-09" db="EMBL/GenBank/DDBJ databases">
        <title>Genome sequences of type strains of Chitinophaga qingshengii and Chitinophaga varians.</title>
        <authorList>
            <person name="Kittiwongwattana C."/>
        </authorList>
    </citation>
    <scope>NUCLEOTIDE SEQUENCE [LARGE SCALE GENOMIC DNA]</scope>
    <source>
        <strain evidence="2 3">JCM 30026</strain>
    </source>
</reference>
<name>A0ABR7TTH7_9BACT</name>
<proteinExistence type="predicted"/>
<feature type="transmembrane region" description="Helical" evidence="1">
    <location>
        <begin position="201"/>
        <end position="221"/>
    </location>
</feature>
<organism evidence="2 3">
    <name type="scientific">Chitinophaga qingshengii</name>
    <dbReference type="NCBI Taxonomy" id="1569794"/>
    <lineage>
        <taxon>Bacteria</taxon>
        <taxon>Pseudomonadati</taxon>
        <taxon>Bacteroidota</taxon>
        <taxon>Chitinophagia</taxon>
        <taxon>Chitinophagales</taxon>
        <taxon>Chitinophagaceae</taxon>
        <taxon>Chitinophaga</taxon>
    </lineage>
</organism>
<accession>A0ABR7TTH7</accession>
<comment type="caution">
    <text evidence="2">The sequence shown here is derived from an EMBL/GenBank/DDBJ whole genome shotgun (WGS) entry which is preliminary data.</text>
</comment>
<evidence type="ECO:0000256" key="1">
    <source>
        <dbReference type="SAM" id="Phobius"/>
    </source>
</evidence>
<evidence type="ECO:0000313" key="3">
    <source>
        <dbReference type="Proteomes" id="UP000659124"/>
    </source>
</evidence>
<keyword evidence="1" id="KW-1133">Transmembrane helix</keyword>
<evidence type="ECO:0000313" key="2">
    <source>
        <dbReference type="EMBL" id="MBC9932922.1"/>
    </source>
</evidence>
<gene>
    <name evidence="2" type="ORF">ICL07_21215</name>
</gene>
<dbReference type="Proteomes" id="UP000659124">
    <property type="component" value="Unassembled WGS sequence"/>
</dbReference>
<keyword evidence="1" id="KW-0812">Transmembrane</keyword>
<protein>
    <submittedName>
        <fullName evidence="2">Uncharacterized protein</fullName>
    </submittedName>
</protein>
<keyword evidence="1" id="KW-0472">Membrane</keyword>